<accession>A0A4R4KB93</accession>
<dbReference type="OrthoDB" id="2579961at2"/>
<proteinExistence type="predicted"/>
<dbReference type="Proteomes" id="UP000295706">
    <property type="component" value="Unassembled WGS sequence"/>
</dbReference>
<dbReference type="EMBL" id="SMJU01000010">
    <property type="protein sequence ID" value="TDB63449.1"/>
    <property type="molecule type" value="Genomic_DNA"/>
</dbReference>
<dbReference type="RefSeq" id="WP_132119827.1">
    <property type="nucleotide sequence ID" value="NZ_SMJU01000010.1"/>
</dbReference>
<name>A0A4R4KB93_9BACT</name>
<gene>
    <name evidence="2" type="ORF">EZE20_16950</name>
</gene>
<reference evidence="2 3" key="1">
    <citation type="submission" date="2019-02" db="EMBL/GenBank/DDBJ databases">
        <title>Arundinibacter roseus gen. nov., sp. nov., a new member of the family Cytophagaceae.</title>
        <authorList>
            <person name="Szuroczki S."/>
            <person name="Khayer B."/>
            <person name="Sproer C."/>
            <person name="Toumi M."/>
            <person name="Szabo A."/>
            <person name="Felfoldi T."/>
            <person name="Schumann P."/>
            <person name="Toth E."/>
        </authorList>
    </citation>
    <scope>NUCLEOTIDE SEQUENCE [LARGE SCALE GENOMIC DNA]</scope>
    <source>
        <strain evidence="2 3">DMA-k-7a</strain>
    </source>
</reference>
<keyword evidence="3" id="KW-1185">Reference proteome</keyword>
<comment type="caution">
    <text evidence="2">The sequence shown here is derived from an EMBL/GenBank/DDBJ whole genome shotgun (WGS) entry which is preliminary data.</text>
</comment>
<feature type="domain" description="Neutral/alkaline non-lysosomal ceramidase N-terminal" evidence="1">
    <location>
        <begin position="29"/>
        <end position="253"/>
    </location>
</feature>
<dbReference type="AlphaFoldDB" id="A0A4R4KB93"/>
<evidence type="ECO:0000313" key="2">
    <source>
        <dbReference type="EMBL" id="TDB63449.1"/>
    </source>
</evidence>
<sequence length="455" mass="50291">MKRISIFWFFQVIFLFVLTPVLSRASGWKAGVAKVNITPKSPVWMAGYASRTRPSEGALHDLWAKAVALEDENGNRAVLVTTDLLGIPGSASNRVRGELQRKLGLSKAQILLNSSHTHSGPVLTNALIDIYPLTNEEQKKIDDYTQQLESQLIQLVSDAFQRMEPALLSSANGVTRFQVNRRNNREASLREQSELKGPNDYAVPVIKIADTSGSLKALVFGYACHNTVLDLYKFSGDYAGFAQLELEQAYPGTTALFFQGAGADQNPMPRRTVPLARQFGRELSVAVQRVLDEPMQPLEPKLATAYSEIELALSPPPTEAGLSEIIRNSEPYQQRWARRTLALRQAGESFPASYPYPVQVWRLGSQVLVALGGELVVEYALEIKKRYGQEVFVLGYSNDVMGYIPSETILKEGGYEGASSQMVYGQPGPWTPGLQVQILNEVEKLAGQVGVFIRK</sequence>
<protein>
    <recommendedName>
        <fullName evidence="1">Neutral/alkaline non-lysosomal ceramidase N-terminal domain-containing protein</fullName>
    </recommendedName>
</protein>
<organism evidence="2 3">
    <name type="scientific">Arundinibacter roseus</name>
    <dbReference type="NCBI Taxonomy" id="2070510"/>
    <lineage>
        <taxon>Bacteria</taxon>
        <taxon>Pseudomonadati</taxon>
        <taxon>Bacteroidota</taxon>
        <taxon>Cytophagia</taxon>
        <taxon>Cytophagales</taxon>
        <taxon>Spirosomataceae</taxon>
        <taxon>Arundinibacter</taxon>
    </lineage>
</organism>
<dbReference type="Pfam" id="PF04734">
    <property type="entry name" value="Ceramidase_alk"/>
    <property type="match status" value="1"/>
</dbReference>
<dbReference type="InterPro" id="IPR031329">
    <property type="entry name" value="NEUT/ALK_ceramidase_N"/>
</dbReference>
<evidence type="ECO:0000313" key="3">
    <source>
        <dbReference type="Proteomes" id="UP000295706"/>
    </source>
</evidence>
<evidence type="ECO:0000259" key="1">
    <source>
        <dbReference type="Pfam" id="PF04734"/>
    </source>
</evidence>